<dbReference type="AlphaFoldDB" id="A0A418Y216"/>
<dbReference type="Proteomes" id="UP000283734">
    <property type="component" value="Unassembled WGS sequence"/>
</dbReference>
<dbReference type="Gene3D" id="3.40.50.300">
    <property type="entry name" value="P-loop containing nucleotide triphosphate hydrolases"/>
    <property type="match status" value="1"/>
</dbReference>
<dbReference type="OrthoDB" id="9800654at2"/>
<gene>
    <name evidence="8" type="primary">ccmA</name>
    <name evidence="8" type="ORF">D4A39_01540</name>
</gene>
<evidence type="ECO:0000256" key="3">
    <source>
        <dbReference type="ARBA" id="ARBA00022748"/>
    </source>
</evidence>
<keyword evidence="6" id="KW-0472">Membrane</keyword>
<dbReference type="InterPro" id="IPR027417">
    <property type="entry name" value="P-loop_NTPase"/>
</dbReference>
<keyword evidence="3" id="KW-0201">Cytochrome c-type biogenesis</keyword>
<organism evidence="8 9">
    <name type="scientific">Alcanivorax profundi</name>
    <dbReference type="NCBI Taxonomy" id="2338368"/>
    <lineage>
        <taxon>Bacteria</taxon>
        <taxon>Pseudomonadati</taxon>
        <taxon>Pseudomonadota</taxon>
        <taxon>Gammaproteobacteria</taxon>
        <taxon>Oceanospirillales</taxon>
        <taxon>Alcanivoracaceae</taxon>
        <taxon>Alcanivorax</taxon>
    </lineage>
</organism>
<dbReference type="InterPro" id="IPR003439">
    <property type="entry name" value="ABC_transporter-like_ATP-bd"/>
</dbReference>
<dbReference type="GO" id="GO:0017004">
    <property type="term" value="P:cytochrome complex assembly"/>
    <property type="evidence" value="ECO:0007669"/>
    <property type="project" value="UniProtKB-KW"/>
</dbReference>
<protein>
    <submittedName>
        <fullName evidence="8">Cytochrome c biogenesis heme-transporting ATPase CcmA</fullName>
    </submittedName>
</protein>
<comment type="caution">
    <text evidence="8">The sequence shown here is derived from an EMBL/GenBank/DDBJ whole genome shotgun (WGS) entry which is preliminary data.</text>
</comment>
<reference evidence="8 9" key="1">
    <citation type="submission" date="2018-09" db="EMBL/GenBank/DDBJ databases">
        <title>Alcanivorax profundi sp. nov., isolated from 1000 m-depth seawater of the Mariana Trench.</title>
        <authorList>
            <person name="Liu J."/>
        </authorList>
    </citation>
    <scope>NUCLEOTIDE SEQUENCE [LARGE SCALE GENOMIC DNA]</scope>
    <source>
        <strain evidence="8 9">MTEO17</strain>
    </source>
</reference>
<evidence type="ECO:0000256" key="5">
    <source>
        <dbReference type="ARBA" id="ARBA00022967"/>
    </source>
</evidence>
<dbReference type="InterPro" id="IPR003593">
    <property type="entry name" value="AAA+_ATPase"/>
</dbReference>
<keyword evidence="1" id="KW-0813">Transport</keyword>
<dbReference type="GO" id="GO:0016887">
    <property type="term" value="F:ATP hydrolysis activity"/>
    <property type="evidence" value="ECO:0007669"/>
    <property type="project" value="InterPro"/>
</dbReference>
<dbReference type="PROSITE" id="PS50893">
    <property type="entry name" value="ABC_TRANSPORTER_2"/>
    <property type="match status" value="1"/>
</dbReference>
<proteinExistence type="predicted"/>
<evidence type="ECO:0000256" key="2">
    <source>
        <dbReference type="ARBA" id="ARBA00022741"/>
    </source>
</evidence>
<evidence type="ECO:0000256" key="6">
    <source>
        <dbReference type="ARBA" id="ARBA00023136"/>
    </source>
</evidence>
<dbReference type="RefSeq" id="WP_119917370.1">
    <property type="nucleotide sequence ID" value="NZ_QYYA01000001.1"/>
</dbReference>
<evidence type="ECO:0000313" key="8">
    <source>
        <dbReference type="EMBL" id="RJG19572.1"/>
    </source>
</evidence>
<dbReference type="GO" id="GO:0022857">
    <property type="term" value="F:transmembrane transporter activity"/>
    <property type="evidence" value="ECO:0007669"/>
    <property type="project" value="InterPro"/>
</dbReference>
<evidence type="ECO:0000256" key="4">
    <source>
        <dbReference type="ARBA" id="ARBA00022840"/>
    </source>
</evidence>
<sequence>MSDADTRLTLEQLHCERDDRVLFRGLSLTARAGEIWQITGANGAGKTTLLRILVGLHGFYDGGRHWWQPDWQRELLYLGHQPGVREELSPLENLDYACALNAQGGDAMAGLKAVGLQGFEDVPAAHLSAGQKRRIALARLWLAPKAIWVLDEPYTAIDQDGVAQLDARIQQAAEAGTLVIYTSHHQVGEGVRRLHLAKGRAEVLS</sequence>
<dbReference type="SMART" id="SM00382">
    <property type="entry name" value="AAA"/>
    <property type="match status" value="1"/>
</dbReference>
<dbReference type="EMBL" id="QYYA01000001">
    <property type="protein sequence ID" value="RJG19572.1"/>
    <property type="molecule type" value="Genomic_DNA"/>
</dbReference>
<keyword evidence="2" id="KW-0547">Nucleotide-binding</keyword>
<dbReference type="GO" id="GO:0005524">
    <property type="term" value="F:ATP binding"/>
    <property type="evidence" value="ECO:0007669"/>
    <property type="project" value="UniProtKB-KW"/>
</dbReference>
<dbReference type="PANTHER" id="PTHR43499">
    <property type="entry name" value="ABC TRANSPORTER I FAMILY MEMBER 1"/>
    <property type="match status" value="1"/>
</dbReference>
<accession>A0A418Y216</accession>
<dbReference type="PANTHER" id="PTHR43499:SF1">
    <property type="entry name" value="ABC TRANSPORTER I FAMILY MEMBER 1"/>
    <property type="match status" value="1"/>
</dbReference>
<feature type="domain" description="ABC transporter" evidence="7">
    <location>
        <begin position="8"/>
        <end position="204"/>
    </location>
</feature>
<dbReference type="NCBIfam" id="TIGR01189">
    <property type="entry name" value="ccmA"/>
    <property type="match status" value="1"/>
</dbReference>
<dbReference type="Pfam" id="PF00005">
    <property type="entry name" value="ABC_tran"/>
    <property type="match status" value="1"/>
</dbReference>
<dbReference type="InterPro" id="IPR005895">
    <property type="entry name" value="ABC_transptr_haem_export_CcmA"/>
</dbReference>
<evidence type="ECO:0000313" key="9">
    <source>
        <dbReference type="Proteomes" id="UP000283734"/>
    </source>
</evidence>
<dbReference type="InterPro" id="IPR017871">
    <property type="entry name" value="ABC_transporter-like_CS"/>
</dbReference>
<keyword evidence="4" id="KW-0067">ATP-binding</keyword>
<keyword evidence="9" id="KW-1185">Reference proteome</keyword>
<evidence type="ECO:0000256" key="1">
    <source>
        <dbReference type="ARBA" id="ARBA00022448"/>
    </source>
</evidence>
<dbReference type="SUPFAM" id="SSF52540">
    <property type="entry name" value="P-loop containing nucleoside triphosphate hydrolases"/>
    <property type="match status" value="1"/>
</dbReference>
<keyword evidence="5" id="KW-1278">Translocase</keyword>
<evidence type="ECO:0000259" key="7">
    <source>
        <dbReference type="PROSITE" id="PS50893"/>
    </source>
</evidence>
<dbReference type="NCBIfam" id="NF010061">
    <property type="entry name" value="PRK13538.1"/>
    <property type="match status" value="1"/>
</dbReference>
<name>A0A418Y216_9GAMM</name>
<dbReference type="PROSITE" id="PS00211">
    <property type="entry name" value="ABC_TRANSPORTER_1"/>
    <property type="match status" value="1"/>
</dbReference>